<keyword evidence="3" id="KW-1185">Reference proteome</keyword>
<dbReference type="EMBL" id="AP021874">
    <property type="protein sequence ID" value="BBO72063.1"/>
    <property type="molecule type" value="Genomic_DNA"/>
</dbReference>
<sequence length="199" mass="22653">MNRPIKYGLVACLVLLAACSGEQSQAPATIPRGYFASLRIVADGRQLHIGPFVGYYFKPADASDFSRMDFICLNERQFYTKDLPDGAKLYEGEAIQTILPREIPLPKPEDERMLPIFDKDIPAAWWETRPAPQEEFIHFHSCYDAVGPVHTGYWLRHRAVAAFTYDMGGRVGPESILYHRVNIGTDREFARIVEFDWGP</sequence>
<name>A0A5K7YVN0_9BACT</name>
<feature type="chain" id="PRO_5024393247" description="Lipoprotein" evidence="1">
    <location>
        <begin position="27"/>
        <end position="199"/>
    </location>
</feature>
<reference evidence="2 3" key="1">
    <citation type="submission" date="2019-11" db="EMBL/GenBank/DDBJ databases">
        <title>Comparative genomics of hydrocarbon-degrading Desulfosarcina strains.</title>
        <authorList>
            <person name="Watanabe M."/>
            <person name="Kojima H."/>
            <person name="Fukui M."/>
        </authorList>
    </citation>
    <scope>NUCLEOTIDE SEQUENCE [LARGE SCALE GENOMIC DNA]</scope>
    <source>
        <strain evidence="2 3">PL12</strain>
    </source>
</reference>
<feature type="signal peptide" evidence="1">
    <location>
        <begin position="1"/>
        <end position="26"/>
    </location>
</feature>
<evidence type="ECO:0000313" key="3">
    <source>
        <dbReference type="Proteomes" id="UP000427906"/>
    </source>
</evidence>
<dbReference type="AlphaFoldDB" id="A0A5K7YVN0"/>
<evidence type="ECO:0000256" key="1">
    <source>
        <dbReference type="SAM" id="SignalP"/>
    </source>
</evidence>
<evidence type="ECO:0000313" key="2">
    <source>
        <dbReference type="EMBL" id="BBO72063.1"/>
    </source>
</evidence>
<dbReference type="KEGG" id="dalk:DSCA_59930"/>
<dbReference type="RefSeq" id="WP_197904691.1">
    <property type="nucleotide sequence ID" value="NZ_AP021874.1"/>
</dbReference>
<keyword evidence="1" id="KW-0732">Signal</keyword>
<proteinExistence type="predicted"/>
<evidence type="ECO:0008006" key="4">
    <source>
        <dbReference type="Google" id="ProtNLM"/>
    </source>
</evidence>
<organism evidence="2 3">
    <name type="scientific">Desulfosarcina alkanivorans</name>
    <dbReference type="NCBI Taxonomy" id="571177"/>
    <lineage>
        <taxon>Bacteria</taxon>
        <taxon>Pseudomonadati</taxon>
        <taxon>Thermodesulfobacteriota</taxon>
        <taxon>Desulfobacteria</taxon>
        <taxon>Desulfobacterales</taxon>
        <taxon>Desulfosarcinaceae</taxon>
        <taxon>Desulfosarcina</taxon>
    </lineage>
</organism>
<protein>
    <recommendedName>
        <fullName evidence="4">Lipoprotein</fullName>
    </recommendedName>
</protein>
<dbReference type="PROSITE" id="PS51257">
    <property type="entry name" value="PROKAR_LIPOPROTEIN"/>
    <property type="match status" value="1"/>
</dbReference>
<dbReference type="Proteomes" id="UP000427906">
    <property type="component" value="Chromosome"/>
</dbReference>
<accession>A0A5K7YVN0</accession>
<gene>
    <name evidence="2" type="ORF">DSCA_59930</name>
</gene>